<gene>
    <name evidence="6" type="ORF">HGRIS_014981</name>
</gene>
<evidence type="ECO:0000313" key="7">
    <source>
        <dbReference type="Proteomes" id="UP001556367"/>
    </source>
</evidence>
<reference evidence="7" key="1">
    <citation type="submission" date="2024-06" db="EMBL/GenBank/DDBJ databases">
        <title>Multi-omics analyses provide insights into the biosynthesis of the anticancer antibiotic pleurotin in Hohenbuehelia grisea.</title>
        <authorList>
            <person name="Weaver J.A."/>
            <person name="Alberti F."/>
        </authorList>
    </citation>
    <scope>NUCLEOTIDE SEQUENCE [LARGE SCALE GENOMIC DNA]</scope>
    <source>
        <strain evidence="7">T-177</strain>
    </source>
</reference>
<evidence type="ECO:0000256" key="2">
    <source>
        <dbReference type="ARBA" id="ARBA00022692"/>
    </source>
</evidence>
<sequence>MILEMSTPLNLEYGGGSGSRLPTAVLAVAGISTVVAVLVSSMSIYLQLKNYRKPGLQRMVIRIMLMVPIYAISSFISLVSLDAAVAIDAVRDIYEAFVIYCFFVLLVLYLGDERSLLILLHGRPPKEPIFPVSLFKREIDVSDPHTYLFLKRGILRQANFGYRNIGPQSCREV</sequence>
<proteinExistence type="predicted"/>
<dbReference type="Pfam" id="PF03619">
    <property type="entry name" value="Solute_trans_a"/>
    <property type="match status" value="1"/>
</dbReference>
<evidence type="ECO:0000256" key="4">
    <source>
        <dbReference type="ARBA" id="ARBA00023136"/>
    </source>
</evidence>
<feature type="transmembrane region" description="Helical" evidence="5">
    <location>
        <begin position="24"/>
        <end position="48"/>
    </location>
</feature>
<accession>A0ABR3JT89</accession>
<evidence type="ECO:0000256" key="5">
    <source>
        <dbReference type="SAM" id="Phobius"/>
    </source>
</evidence>
<keyword evidence="3 5" id="KW-1133">Transmembrane helix</keyword>
<keyword evidence="2 5" id="KW-0812">Transmembrane</keyword>
<comment type="subcellular location">
    <subcellularLocation>
        <location evidence="1">Membrane</location>
        <topology evidence="1">Multi-pass membrane protein</topology>
    </subcellularLocation>
</comment>
<dbReference type="EMBL" id="JASNQZ010000003">
    <property type="protein sequence ID" value="KAL0959043.1"/>
    <property type="molecule type" value="Genomic_DNA"/>
</dbReference>
<feature type="transmembrane region" description="Helical" evidence="5">
    <location>
        <begin position="93"/>
        <end position="111"/>
    </location>
</feature>
<keyword evidence="7" id="KW-1185">Reference proteome</keyword>
<dbReference type="InterPro" id="IPR005178">
    <property type="entry name" value="Ostalpha/TMEM184C"/>
</dbReference>
<keyword evidence="4 5" id="KW-0472">Membrane</keyword>
<dbReference type="Proteomes" id="UP001556367">
    <property type="component" value="Unassembled WGS sequence"/>
</dbReference>
<feature type="transmembrane region" description="Helical" evidence="5">
    <location>
        <begin position="60"/>
        <end position="81"/>
    </location>
</feature>
<dbReference type="SMART" id="SM01417">
    <property type="entry name" value="Solute_trans_a"/>
    <property type="match status" value="1"/>
</dbReference>
<protein>
    <submittedName>
        <fullName evidence="6">Uncharacterized protein</fullName>
    </submittedName>
</protein>
<comment type="caution">
    <text evidence="6">The sequence shown here is derived from an EMBL/GenBank/DDBJ whole genome shotgun (WGS) entry which is preliminary data.</text>
</comment>
<evidence type="ECO:0000256" key="1">
    <source>
        <dbReference type="ARBA" id="ARBA00004141"/>
    </source>
</evidence>
<dbReference type="PANTHER" id="PTHR23423">
    <property type="entry name" value="ORGANIC SOLUTE TRANSPORTER-RELATED"/>
    <property type="match status" value="1"/>
</dbReference>
<organism evidence="6 7">
    <name type="scientific">Hohenbuehelia grisea</name>
    <dbReference type="NCBI Taxonomy" id="104357"/>
    <lineage>
        <taxon>Eukaryota</taxon>
        <taxon>Fungi</taxon>
        <taxon>Dikarya</taxon>
        <taxon>Basidiomycota</taxon>
        <taxon>Agaricomycotina</taxon>
        <taxon>Agaricomycetes</taxon>
        <taxon>Agaricomycetidae</taxon>
        <taxon>Agaricales</taxon>
        <taxon>Pleurotineae</taxon>
        <taxon>Pleurotaceae</taxon>
        <taxon>Hohenbuehelia</taxon>
    </lineage>
</organism>
<evidence type="ECO:0000313" key="6">
    <source>
        <dbReference type="EMBL" id="KAL0959043.1"/>
    </source>
</evidence>
<name>A0ABR3JT89_9AGAR</name>
<evidence type="ECO:0000256" key="3">
    <source>
        <dbReference type="ARBA" id="ARBA00022989"/>
    </source>
</evidence>